<dbReference type="InterPro" id="IPR020843">
    <property type="entry name" value="ER"/>
</dbReference>
<dbReference type="GO" id="GO:0016838">
    <property type="term" value="F:carbon-oxygen lyase activity, acting on phosphates"/>
    <property type="evidence" value="ECO:0007669"/>
    <property type="project" value="InterPro"/>
</dbReference>
<evidence type="ECO:0000313" key="6">
    <source>
        <dbReference type="EMBL" id="OQD93543.1"/>
    </source>
</evidence>
<keyword evidence="3" id="KW-0560">Oxidoreductase</keyword>
<sequence length="517" mass="57444">MPENMPTHPVITATGVKQPLTLVPSAPLDVYQVDAGLMAQFPQSIGDSGVGTVVAVGPGVERHIGDQVFGFFFHNEKEKGQQVYVPPGLSLAAAATLPTNVITAFLTISDKLGFELPWPRPSGFSSKDQNIPILIWGAASSVGQFAVQILKYWGYTNIIATASPRHHSKIKGYNAKHFINYKDPDAVTSIPLRVFDRVDSKFGSLQHIAKIATPPGSIVAAVLPVVVRSPSEKGGVQVSLDVTGEASWMPGVETHGIVSYAFEANPFLKYHILPDIIPGLIALGAIEPNKYREIEGDSLLERATTALDTLRSGQHPILTGLDSHLRNLSNYHDPYCHSVMIKGMLDYINGRVVEHRIKQSNFKFSSESRLMPMCLRTKVGGAEIMIHFLYPNSVFPEEEYVMQYFPITMELVLFIDFTNDILSYYKEFCLNDETGNFVANFADAHHVQHLDVLRYLTSYTPAVTKSAYEQLRDSPSLLALVRNFTQGMIMLFTAHRRYHLVELFADEQYLPPYNEDA</sequence>
<dbReference type="AlphaFoldDB" id="A0A1V6QWG0"/>
<keyword evidence="7" id="KW-1185">Reference proteome</keyword>
<dbReference type="EMBL" id="MDYO01000032">
    <property type="protein sequence ID" value="OQD93543.1"/>
    <property type="molecule type" value="Genomic_DNA"/>
</dbReference>
<dbReference type="GO" id="GO:0016651">
    <property type="term" value="F:oxidoreductase activity, acting on NAD(P)H"/>
    <property type="evidence" value="ECO:0007669"/>
    <property type="project" value="InterPro"/>
</dbReference>
<comment type="similarity">
    <text evidence="1">Belongs to the trichodiene synthase family.</text>
</comment>
<feature type="domain" description="Enoyl reductase (ER)" evidence="5">
    <location>
        <begin position="15"/>
        <end position="318"/>
    </location>
</feature>
<evidence type="ECO:0000256" key="3">
    <source>
        <dbReference type="ARBA" id="ARBA00023002"/>
    </source>
</evidence>
<dbReference type="STRING" id="60172.A0A1V6QWG0"/>
<evidence type="ECO:0000259" key="5">
    <source>
        <dbReference type="SMART" id="SM00829"/>
    </source>
</evidence>
<comment type="similarity">
    <text evidence="2">Belongs to the zinc-containing alcohol dehydrogenase family.</text>
</comment>
<dbReference type="InterPro" id="IPR011032">
    <property type="entry name" value="GroES-like_sf"/>
</dbReference>
<dbReference type="SUPFAM" id="SSF51735">
    <property type="entry name" value="NAD(P)-binding Rossmann-fold domains"/>
    <property type="match status" value="1"/>
</dbReference>
<dbReference type="Gene3D" id="3.90.180.10">
    <property type="entry name" value="Medium-chain alcohol dehydrogenases, catalytic domain"/>
    <property type="match status" value="1"/>
</dbReference>
<evidence type="ECO:0000256" key="2">
    <source>
        <dbReference type="ARBA" id="ARBA00008072"/>
    </source>
</evidence>
<dbReference type="InterPro" id="IPR047122">
    <property type="entry name" value="Trans-enoyl_RdTase-like"/>
</dbReference>
<gene>
    <name evidence="6" type="ORF">PENSOL_c032G11253</name>
</gene>
<evidence type="ECO:0000313" key="7">
    <source>
        <dbReference type="Proteomes" id="UP000191612"/>
    </source>
</evidence>
<dbReference type="PANTHER" id="PTHR45348">
    <property type="entry name" value="HYPOTHETICAL OXIDOREDUCTASE (EUROFUNG)"/>
    <property type="match status" value="1"/>
</dbReference>
<dbReference type="Pfam" id="PF06330">
    <property type="entry name" value="TRI5"/>
    <property type="match status" value="1"/>
</dbReference>
<comment type="caution">
    <text evidence="6">The sequence shown here is derived from an EMBL/GenBank/DDBJ whole genome shotgun (WGS) entry which is preliminary data.</text>
</comment>
<dbReference type="Gene3D" id="3.40.50.720">
    <property type="entry name" value="NAD(P)-binding Rossmann-like Domain"/>
    <property type="match status" value="1"/>
</dbReference>
<dbReference type="Gene3D" id="1.10.600.10">
    <property type="entry name" value="Farnesyl Diphosphate Synthase"/>
    <property type="match status" value="1"/>
</dbReference>
<organism evidence="6 7">
    <name type="scientific">Penicillium solitum</name>
    <dbReference type="NCBI Taxonomy" id="60172"/>
    <lineage>
        <taxon>Eukaryota</taxon>
        <taxon>Fungi</taxon>
        <taxon>Dikarya</taxon>
        <taxon>Ascomycota</taxon>
        <taxon>Pezizomycotina</taxon>
        <taxon>Eurotiomycetes</taxon>
        <taxon>Eurotiomycetidae</taxon>
        <taxon>Eurotiales</taxon>
        <taxon>Aspergillaceae</taxon>
        <taxon>Penicillium</taxon>
    </lineage>
</organism>
<keyword evidence="4" id="KW-0456">Lyase</keyword>
<protein>
    <recommendedName>
        <fullName evidence="5">Enoyl reductase (ER) domain-containing protein</fullName>
    </recommendedName>
</protein>
<name>A0A1V6QWG0_9EURO</name>
<dbReference type="SUPFAM" id="SSF50129">
    <property type="entry name" value="GroES-like"/>
    <property type="match status" value="1"/>
</dbReference>
<dbReference type="SMART" id="SM00829">
    <property type="entry name" value="PKS_ER"/>
    <property type="match status" value="1"/>
</dbReference>
<dbReference type="InterPro" id="IPR036291">
    <property type="entry name" value="NAD(P)-bd_dom_sf"/>
</dbReference>
<evidence type="ECO:0000256" key="4">
    <source>
        <dbReference type="ARBA" id="ARBA00023239"/>
    </source>
</evidence>
<dbReference type="InterPro" id="IPR008949">
    <property type="entry name" value="Isoprenoid_synthase_dom_sf"/>
</dbReference>
<dbReference type="CDD" id="cd08249">
    <property type="entry name" value="enoyl_reductase_like"/>
    <property type="match status" value="1"/>
</dbReference>
<dbReference type="SUPFAM" id="SSF48576">
    <property type="entry name" value="Terpenoid synthases"/>
    <property type="match status" value="1"/>
</dbReference>
<dbReference type="InterPro" id="IPR024652">
    <property type="entry name" value="Trichodiene_synth"/>
</dbReference>
<dbReference type="Proteomes" id="UP000191612">
    <property type="component" value="Unassembled WGS sequence"/>
</dbReference>
<reference evidence="7" key="1">
    <citation type="journal article" date="2017" name="Nat. Microbiol.">
        <title>Global analysis of biosynthetic gene clusters reveals vast potential of secondary metabolite production in Penicillium species.</title>
        <authorList>
            <person name="Nielsen J.C."/>
            <person name="Grijseels S."/>
            <person name="Prigent S."/>
            <person name="Ji B."/>
            <person name="Dainat J."/>
            <person name="Nielsen K.F."/>
            <person name="Frisvad J.C."/>
            <person name="Workman M."/>
            <person name="Nielsen J."/>
        </authorList>
    </citation>
    <scope>NUCLEOTIDE SEQUENCE [LARGE SCALE GENOMIC DNA]</scope>
    <source>
        <strain evidence="7">IBT 29525</strain>
    </source>
</reference>
<proteinExistence type="inferred from homology"/>
<accession>A0A1V6QWG0</accession>
<evidence type="ECO:0000256" key="1">
    <source>
        <dbReference type="ARBA" id="ARBA00007946"/>
    </source>
</evidence>
<dbReference type="PANTHER" id="PTHR45348:SF3">
    <property type="entry name" value="ENOYL REDUCTASE (ER) DOMAIN-CONTAINING PROTEIN"/>
    <property type="match status" value="1"/>
</dbReference>